<organism evidence="1 2">
    <name type="scientific">Microbacterium invictum</name>
    <dbReference type="NCBI Taxonomy" id="515415"/>
    <lineage>
        <taxon>Bacteria</taxon>
        <taxon>Bacillati</taxon>
        <taxon>Actinomycetota</taxon>
        <taxon>Actinomycetes</taxon>
        <taxon>Micrococcales</taxon>
        <taxon>Microbacteriaceae</taxon>
        <taxon>Microbacterium</taxon>
    </lineage>
</organism>
<protein>
    <submittedName>
        <fullName evidence="1">Ornithine cyclodeaminase</fullName>
        <ecNumber evidence="1">4.3.1.12</ecNumber>
    </submittedName>
</protein>
<keyword evidence="2" id="KW-1185">Reference proteome</keyword>
<accession>A0AA40SPG0</accession>
<dbReference type="PANTHER" id="PTHR13812">
    <property type="entry name" value="KETIMINE REDUCTASE MU-CRYSTALLIN"/>
    <property type="match status" value="1"/>
</dbReference>
<dbReference type="InterPro" id="IPR036291">
    <property type="entry name" value="NAD(P)-bd_dom_sf"/>
</dbReference>
<reference evidence="1 2" key="1">
    <citation type="submission" date="2020-08" db="EMBL/GenBank/DDBJ databases">
        <title>Sequencing the genomes of 1000 actinobacteria strains.</title>
        <authorList>
            <person name="Klenk H.-P."/>
        </authorList>
    </citation>
    <scope>NUCLEOTIDE SEQUENCE [LARGE SCALE GENOMIC DNA]</scope>
    <source>
        <strain evidence="1 2">DSM 19600</strain>
    </source>
</reference>
<gene>
    <name evidence="1" type="ORF">BKA10_001752</name>
</gene>
<keyword evidence="1" id="KW-0456">Lyase</keyword>
<dbReference type="Gene3D" id="3.40.50.720">
    <property type="entry name" value="NAD(P)-binding Rossmann-like Domain"/>
    <property type="match status" value="1"/>
</dbReference>
<dbReference type="SUPFAM" id="SSF51735">
    <property type="entry name" value="NAD(P)-binding Rossmann-fold domains"/>
    <property type="match status" value="1"/>
</dbReference>
<comment type="caution">
    <text evidence="1">The sequence shown here is derived from an EMBL/GenBank/DDBJ whole genome shotgun (WGS) entry which is preliminary data.</text>
</comment>
<dbReference type="GO" id="GO:0005737">
    <property type="term" value="C:cytoplasm"/>
    <property type="evidence" value="ECO:0007669"/>
    <property type="project" value="TreeGrafter"/>
</dbReference>
<dbReference type="PANTHER" id="PTHR13812:SF19">
    <property type="entry name" value="KETIMINE REDUCTASE MU-CRYSTALLIN"/>
    <property type="match status" value="1"/>
</dbReference>
<dbReference type="RefSeq" id="WP_183499559.1">
    <property type="nucleotide sequence ID" value="NZ_BAABCO010000005.1"/>
</dbReference>
<dbReference type="PIRSF" id="PIRSF001439">
    <property type="entry name" value="CryM"/>
    <property type="match status" value="1"/>
</dbReference>
<dbReference type="Proteomes" id="UP000549113">
    <property type="component" value="Unassembled WGS sequence"/>
</dbReference>
<sequence>MSSIPYLDAATVSERLTPTATVDALAAALAGGLDVEADSPRLFSGLARGEFLLMPAEVPGAVGIKVLTIAPDNPAAGHPKIQGHYLLFDAQTLAPTAIIDGTALTLARTPAVTTLAVTRLWGDRPIPTLLVLGSGPQAEAHVHWIAAHREIGRVLIAGRSPERAAPLVARLAAAGLNAGVVIDAAAAVAPATEVISTAAAVAAADVIICATSSAAPVLDGTLVRRDAVVAAIGSHGLDAREVDAALVDRADIVVEARASALRESGNLLSAQPREYWESHPPANLVDLVAGRVIRRAGHPALYSAVGMAWEDLVLARLLAD</sequence>
<dbReference type="InterPro" id="IPR023401">
    <property type="entry name" value="ODC_N"/>
</dbReference>
<proteinExistence type="predicted"/>
<dbReference type="EC" id="4.3.1.12" evidence="1"/>
<dbReference type="InterPro" id="IPR003462">
    <property type="entry name" value="ODC_Mu_crystall"/>
</dbReference>
<dbReference type="Pfam" id="PF02423">
    <property type="entry name" value="OCD_Mu_crystall"/>
    <property type="match status" value="1"/>
</dbReference>
<evidence type="ECO:0000313" key="2">
    <source>
        <dbReference type="Proteomes" id="UP000549113"/>
    </source>
</evidence>
<dbReference type="AlphaFoldDB" id="A0AA40SPG0"/>
<dbReference type="Gene3D" id="3.30.1780.10">
    <property type="entry name" value="ornithine cyclodeaminase, domain 1"/>
    <property type="match status" value="1"/>
</dbReference>
<dbReference type="GO" id="GO:0008473">
    <property type="term" value="F:ornithine cyclodeaminase activity"/>
    <property type="evidence" value="ECO:0007669"/>
    <property type="project" value="UniProtKB-EC"/>
</dbReference>
<name>A0AA40SPG0_9MICO</name>
<dbReference type="EMBL" id="JACIFH010000001">
    <property type="protein sequence ID" value="MBB4139958.1"/>
    <property type="molecule type" value="Genomic_DNA"/>
</dbReference>
<evidence type="ECO:0000313" key="1">
    <source>
        <dbReference type="EMBL" id="MBB4139958.1"/>
    </source>
</evidence>